<dbReference type="Proteomes" id="UP000245919">
    <property type="component" value="Chromosome"/>
</dbReference>
<evidence type="ECO:0000313" key="2">
    <source>
        <dbReference type="Proteomes" id="UP000245919"/>
    </source>
</evidence>
<gene>
    <name evidence="1" type="ORF">LL14B4_07355</name>
</gene>
<accession>A0A2Z3KGR9</accession>
<protein>
    <recommendedName>
        <fullName evidence="3">DUF2187 domain-containing protein</fullName>
    </recommendedName>
</protein>
<evidence type="ECO:0000313" key="1">
    <source>
        <dbReference type="EMBL" id="AWN66001.1"/>
    </source>
</evidence>
<name>A0A2Z3KGR9_LACLL</name>
<evidence type="ECO:0008006" key="3">
    <source>
        <dbReference type="Google" id="ProtNLM"/>
    </source>
</evidence>
<organism evidence="1 2">
    <name type="scientific">Lactococcus lactis subsp. lactis</name>
    <name type="common">Streptococcus lactis</name>
    <dbReference type="NCBI Taxonomy" id="1360"/>
    <lineage>
        <taxon>Bacteria</taxon>
        <taxon>Bacillati</taxon>
        <taxon>Bacillota</taxon>
        <taxon>Bacilli</taxon>
        <taxon>Lactobacillales</taxon>
        <taxon>Streptococcaceae</taxon>
        <taxon>Lactococcus</taxon>
    </lineage>
</organism>
<dbReference type="EMBL" id="CP028160">
    <property type="protein sequence ID" value="AWN66001.1"/>
    <property type="molecule type" value="Genomic_DNA"/>
</dbReference>
<dbReference type="AlphaFoldDB" id="A0A2Z3KGR9"/>
<proteinExistence type="predicted"/>
<reference evidence="1 2" key="1">
    <citation type="submission" date="2018-03" db="EMBL/GenBank/DDBJ databases">
        <title>Genome sequence of Lactococcus lactis strain 14B4 from almond drupe.</title>
        <authorList>
            <person name="Tran T.D."/>
            <person name="McGarvey J.A."/>
            <person name="Huynh S."/>
            <person name="Parker C.T."/>
        </authorList>
    </citation>
    <scope>NUCLEOTIDE SEQUENCE [LARGE SCALE GENOMIC DNA]</scope>
    <source>
        <strain evidence="1 2">14B4</strain>
    </source>
</reference>
<sequence length="64" mass="7527">MIYFIYYKGVKMKYKIGQLVNLPETRYKGIIGTVIAENKAGILVRFNGSQQLYFKEEELKAYKK</sequence>